<organism evidence="1 2">
    <name type="scientific">Fuscibacter oryzae</name>
    <dbReference type="NCBI Taxonomy" id="2803939"/>
    <lineage>
        <taxon>Bacteria</taxon>
        <taxon>Pseudomonadati</taxon>
        <taxon>Pseudomonadota</taxon>
        <taxon>Alphaproteobacteria</taxon>
        <taxon>Rhodobacterales</taxon>
        <taxon>Paracoccaceae</taxon>
        <taxon>Fuscibacter</taxon>
    </lineage>
</organism>
<name>A0A8J7MP75_9RHOB</name>
<keyword evidence="2" id="KW-1185">Reference proteome</keyword>
<evidence type="ECO:0000313" key="1">
    <source>
        <dbReference type="EMBL" id="MBL4927446.1"/>
    </source>
</evidence>
<protein>
    <submittedName>
        <fullName evidence="1">N-(5'-phosphoribosyl)anthranilate isomerase</fullName>
    </submittedName>
</protein>
<reference evidence="1" key="1">
    <citation type="submission" date="2021-01" db="EMBL/GenBank/DDBJ databases">
        <title>Genome seq and assembly of Tabrizicola sp. KVB23.</title>
        <authorList>
            <person name="Chhetri G."/>
        </authorList>
    </citation>
    <scope>NUCLEOTIDE SEQUENCE</scope>
    <source>
        <strain evidence="1">KVB23</strain>
    </source>
</reference>
<keyword evidence="1" id="KW-0413">Isomerase</keyword>
<dbReference type="AlphaFoldDB" id="A0A8J7MP75"/>
<dbReference type="EMBL" id="JAESVP010000002">
    <property type="protein sequence ID" value="MBL4927446.1"/>
    <property type="molecule type" value="Genomic_DNA"/>
</dbReference>
<accession>A0A8J7MP75</accession>
<evidence type="ECO:0000313" key="2">
    <source>
        <dbReference type="Proteomes" id="UP000619033"/>
    </source>
</evidence>
<gene>
    <name evidence="1" type="ORF">JI744_04930</name>
</gene>
<comment type="caution">
    <text evidence="1">The sequence shown here is derived from an EMBL/GenBank/DDBJ whole genome shotgun (WGS) entry which is preliminary data.</text>
</comment>
<proteinExistence type="predicted"/>
<sequence>MQPMTNHMSPDRWVAQMFSARTAAEGGIVRRRVSDVERLIGRDRFVKKIARRGYRAVENSGHFVIFCNAGPVRIVV</sequence>
<dbReference type="GO" id="GO:0016853">
    <property type="term" value="F:isomerase activity"/>
    <property type="evidence" value="ECO:0007669"/>
    <property type="project" value="UniProtKB-KW"/>
</dbReference>
<dbReference type="RefSeq" id="WP_202658575.1">
    <property type="nucleotide sequence ID" value="NZ_JAESVP010000002.1"/>
</dbReference>
<dbReference type="Proteomes" id="UP000619033">
    <property type="component" value="Unassembled WGS sequence"/>
</dbReference>